<proteinExistence type="predicted"/>
<organism evidence="1 2">
    <name type="scientific">Anisodus acutangulus</name>
    <dbReference type="NCBI Taxonomy" id="402998"/>
    <lineage>
        <taxon>Eukaryota</taxon>
        <taxon>Viridiplantae</taxon>
        <taxon>Streptophyta</taxon>
        <taxon>Embryophyta</taxon>
        <taxon>Tracheophyta</taxon>
        <taxon>Spermatophyta</taxon>
        <taxon>Magnoliopsida</taxon>
        <taxon>eudicotyledons</taxon>
        <taxon>Gunneridae</taxon>
        <taxon>Pentapetalae</taxon>
        <taxon>asterids</taxon>
        <taxon>lamiids</taxon>
        <taxon>Solanales</taxon>
        <taxon>Solanaceae</taxon>
        <taxon>Solanoideae</taxon>
        <taxon>Hyoscyameae</taxon>
        <taxon>Anisodus</taxon>
    </lineage>
</organism>
<dbReference type="Proteomes" id="UP001152561">
    <property type="component" value="Unassembled WGS sequence"/>
</dbReference>
<dbReference type="AlphaFoldDB" id="A0A9Q1MPM9"/>
<protein>
    <submittedName>
        <fullName evidence="1">Uncharacterized protein</fullName>
    </submittedName>
</protein>
<comment type="caution">
    <text evidence="1">The sequence shown here is derived from an EMBL/GenBank/DDBJ whole genome shotgun (WGS) entry which is preliminary data.</text>
</comment>
<reference evidence="2" key="1">
    <citation type="journal article" date="2023" name="Proc. Natl. Acad. Sci. U.S.A.">
        <title>Genomic and structural basis for evolution of tropane alkaloid biosynthesis.</title>
        <authorList>
            <person name="Wanga Y.-J."/>
            <person name="Taina T."/>
            <person name="Yua J.-Y."/>
            <person name="Lia J."/>
            <person name="Xua B."/>
            <person name="Chenc J."/>
            <person name="D'Auriad J.C."/>
            <person name="Huanga J.-P."/>
            <person name="Huanga S.-X."/>
        </authorList>
    </citation>
    <scope>NUCLEOTIDE SEQUENCE [LARGE SCALE GENOMIC DNA]</scope>
    <source>
        <strain evidence="2">cv. KIB-2019</strain>
    </source>
</reference>
<dbReference type="EMBL" id="JAJAGQ010000004">
    <property type="protein sequence ID" value="KAJ8565497.1"/>
    <property type="molecule type" value="Genomic_DNA"/>
</dbReference>
<sequence length="100" mass="11352">MRTIKFRQQIQDEKALPNLCSKLSHSSLAVLENITLSLISLDSEFSNQAVIMSLKQLHCSNSDLEFCTCFFFADRDVAFHQIWSLQGSSQDYQKSGENMG</sequence>
<accession>A0A9Q1MPM9</accession>
<keyword evidence="2" id="KW-1185">Reference proteome</keyword>
<evidence type="ECO:0000313" key="2">
    <source>
        <dbReference type="Proteomes" id="UP001152561"/>
    </source>
</evidence>
<evidence type="ECO:0000313" key="1">
    <source>
        <dbReference type="EMBL" id="KAJ8565497.1"/>
    </source>
</evidence>
<gene>
    <name evidence="1" type="ORF">K7X08_008073</name>
</gene>
<name>A0A9Q1MPM9_9SOLA</name>